<gene>
    <name evidence="2" type="ORF">RNC47_30070</name>
</gene>
<evidence type="ECO:0000313" key="3">
    <source>
        <dbReference type="Proteomes" id="UP001183420"/>
    </source>
</evidence>
<accession>A0ABU2LY88</accession>
<proteinExistence type="predicted"/>
<evidence type="ECO:0000259" key="1">
    <source>
        <dbReference type="Pfam" id="PF04149"/>
    </source>
</evidence>
<protein>
    <submittedName>
        <fullName evidence="2">DUF397 domain-containing protein</fullName>
    </submittedName>
</protein>
<dbReference type="EMBL" id="JAVREM010000066">
    <property type="protein sequence ID" value="MDT0322570.1"/>
    <property type="molecule type" value="Genomic_DNA"/>
</dbReference>
<comment type="caution">
    <text evidence="2">The sequence shown here is derived from an EMBL/GenBank/DDBJ whole genome shotgun (WGS) entry which is preliminary data.</text>
</comment>
<evidence type="ECO:0000313" key="2">
    <source>
        <dbReference type="EMBL" id="MDT0322570.1"/>
    </source>
</evidence>
<dbReference type="Pfam" id="PF04149">
    <property type="entry name" value="DUF397"/>
    <property type="match status" value="1"/>
</dbReference>
<dbReference type="InterPro" id="IPR007278">
    <property type="entry name" value="DUF397"/>
</dbReference>
<dbReference type="Proteomes" id="UP001183420">
    <property type="component" value="Unassembled WGS sequence"/>
</dbReference>
<keyword evidence="3" id="KW-1185">Reference proteome</keyword>
<organism evidence="2 3">
    <name type="scientific">Streptomyces millisiae</name>
    <dbReference type="NCBI Taxonomy" id="3075542"/>
    <lineage>
        <taxon>Bacteria</taxon>
        <taxon>Bacillati</taxon>
        <taxon>Actinomycetota</taxon>
        <taxon>Actinomycetes</taxon>
        <taxon>Kitasatosporales</taxon>
        <taxon>Streptomycetaceae</taxon>
        <taxon>Streptomyces</taxon>
    </lineage>
</organism>
<name>A0ABU2LY88_9ACTN</name>
<dbReference type="RefSeq" id="WP_311603248.1">
    <property type="nucleotide sequence ID" value="NZ_JAVREM010000066.1"/>
</dbReference>
<sequence length="74" mass="8101">MRARSLDLTSAVWRKSSYSDNTGGDCLEVVDDLDDVLPVRDSKNPDAAVLLFRPAAWGAFLAHVRWAEGPVGGW</sequence>
<reference evidence="3" key="1">
    <citation type="submission" date="2023-07" db="EMBL/GenBank/DDBJ databases">
        <title>30 novel species of actinomycetes from the DSMZ collection.</title>
        <authorList>
            <person name="Nouioui I."/>
        </authorList>
    </citation>
    <scope>NUCLEOTIDE SEQUENCE [LARGE SCALE GENOMIC DNA]</scope>
    <source>
        <strain evidence="3">DSM 44918</strain>
    </source>
</reference>
<feature type="domain" description="DUF397" evidence="1">
    <location>
        <begin position="11"/>
        <end position="65"/>
    </location>
</feature>